<evidence type="ECO:0000313" key="1">
    <source>
        <dbReference type="EMBL" id="KAH6923861.1"/>
    </source>
</evidence>
<organism evidence="1 2">
    <name type="scientific">Hyalomma asiaticum</name>
    <name type="common">Tick</name>
    <dbReference type="NCBI Taxonomy" id="266040"/>
    <lineage>
        <taxon>Eukaryota</taxon>
        <taxon>Metazoa</taxon>
        <taxon>Ecdysozoa</taxon>
        <taxon>Arthropoda</taxon>
        <taxon>Chelicerata</taxon>
        <taxon>Arachnida</taxon>
        <taxon>Acari</taxon>
        <taxon>Parasitiformes</taxon>
        <taxon>Ixodida</taxon>
        <taxon>Ixodoidea</taxon>
        <taxon>Ixodidae</taxon>
        <taxon>Hyalomminae</taxon>
        <taxon>Hyalomma</taxon>
    </lineage>
</organism>
<comment type="caution">
    <text evidence="1">The sequence shown here is derived from an EMBL/GenBank/DDBJ whole genome shotgun (WGS) entry which is preliminary data.</text>
</comment>
<gene>
    <name evidence="1" type="ORF">HPB50_008268</name>
</gene>
<reference evidence="1" key="1">
    <citation type="submission" date="2020-05" db="EMBL/GenBank/DDBJ databases">
        <title>Large-scale comparative analyses of tick genomes elucidate their genetic diversity and vector capacities.</title>
        <authorList>
            <person name="Jia N."/>
            <person name="Wang J."/>
            <person name="Shi W."/>
            <person name="Du L."/>
            <person name="Sun Y."/>
            <person name="Zhan W."/>
            <person name="Jiang J."/>
            <person name="Wang Q."/>
            <person name="Zhang B."/>
            <person name="Ji P."/>
            <person name="Sakyi L.B."/>
            <person name="Cui X."/>
            <person name="Yuan T."/>
            <person name="Jiang B."/>
            <person name="Yang W."/>
            <person name="Lam T.T.-Y."/>
            <person name="Chang Q."/>
            <person name="Ding S."/>
            <person name="Wang X."/>
            <person name="Zhu J."/>
            <person name="Ruan X."/>
            <person name="Zhao L."/>
            <person name="Wei J."/>
            <person name="Que T."/>
            <person name="Du C."/>
            <person name="Cheng J."/>
            <person name="Dai P."/>
            <person name="Han X."/>
            <person name="Huang E."/>
            <person name="Gao Y."/>
            <person name="Liu J."/>
            <person name="Shao H."/>
            <person name="Ye R."/>
            <person name="Li L."/>
            <person name="Wei W."/>
            <person name="Wang X."/>
            <person name="Wang C."/>
            <person name="Yang T."/>
            <person name="Huo Q."/>
            <person name="Li W."/>
            <person name="Guo W."/>
            <person name="Chen H."/>
            <person name="Zhou L."/>
            <person name="Ni X."/>
            <person name="Tian J."/>
            <person name="Zhou Y."/>
            <person name="Sheng Y."/>
            <person name="Liu T."/>
            <person name="Pan Y."/>
            <person name="Xia L."/>
            <person name="Li J."/>
            <person name="Zhao F."/>
            <person name="Cao W."/>
        </authorList>
    </citation>
    <scope>NUCLEOTIDE SEQUENCE</scope>
    <source>
        <strain evidence="1">Hyas-2018</strain>
    </source>
</reference>
<proteinExistence type="predicted"/>
<dbReference type="Proteomes" id="UP000821845">
    <property type="component" value="Chromosome 8"/>
</dbReference>
<dbReference type="EMBL" id="CM023488">
    <property type="protein sequence ID" value="KAH6923861.1"/>
    <property type="molecule type" value="Genomic_DNA"/>
</dbReference>
<sequence>MTDRDLDVLCDLLSHSSPEAVLSLNETGLWWLPPLAGKTHMEAVALIRFALEVFAMDDVRTFCLAWLYCCLSERLLIRQWQHYRVGTSPVPLTGDFVLHRRLASALLYPGGHTMGAWIESAGVIYACVLATNPERPPSQHDVFCFSVCRSSPYLYIHGASSNPRVINALRLVLRRDPARTPDMYLGELRFAFAPTSQPRTAAFDELGFILDTLGLE</sequence>
<evidence type="ECO:0000313" key="2">
    <source>
        <dbReference type="Proteomes" id="UP000821845"/>
    </source>
</evidence>
<keyword evidence="2" id="KW-1185">Reference proteome</keyword>
<name>A0ACB7RPX2_HYAAI</name>
<protein>
    <submittedName>
        <fullName evidence="1">Uncharacterized protein</fullName>
    </submittedName>
</protein>
<accession>A0ACB7RPX2</accession>